<accession>A0A927N441</accession>
<feature type="signal peptide" evidence="13">
    <location>
        <begin position="1"/>
        <end position="37"/>
    </location>
</feature>
<evidence type="ECO:0000313" key="15">
    <source>
        <dbReference type="EMBL" id="MBE1611729.1"/>
    </source>
</evidence>
<feature type="region of interest" description="Disordered" evidence="12">
    <location>
        <begin position="38"/>
        <end position="67"/>
    </location>
</feature>
<dbReference type="Proteomes" id="UP000638648">
    <property type="component" value="Unassembled WGS sequence"/>
</dbReference>
<dbReference type="Gene3D" id="1.10.390.10">
    <property type="entry name" value="Neutral Protease Domain 2"/>
    <property type="match status" value="1"/>
</dbReference>
<evidence type="ECO:0000256" key="2">
    <source>
        <dbReference type="ARBA" id="ARBA00004613"/>
    </source>
</evidence>
<evidence type="ECO:0000256" key="9">
    <source>
        <dbReference type="ARBA" id="ARBA00022833"/>
    </source>
</evidence>
<dbReference type="InterPro" id="IPR008979">
    <property type="entry name" value="Galactose-bd-like_sf"/>
</dbReference>
<dbReference type="PROSITE" id="PS51318">
    <property type="entry name" value="TAT"/>
    <property type="match status" value="1"/>
</dbReference>
<dbReference type="InterPro" id="IPR001842">
    <property type="entry name" value="Peptidase_M36"/>
</dbReference>
<keyword evidence="4" id="KW-0964">Secreted</keyword>
<evidence type="ECO:0000256" key="7">
    <source>
        <dbReference type="ARBA" id="ARBA00022729"/>
    </source>
</evidence>
<evidence type="ECO:0000256" key="1">
    <source>
        <dbReference type="ARBA" id="ARBA00001947"/>
    </source>
</evidence>
<dbReference type="PRINTS" id="PR00999">
    <property type="entry name" value="FUNGALYSIN"/>
</dbReference>
<dbReference type="InterPro" id="IPR027268">
    <property type="entry name" value="Peptidase_M4/M1_CTD_sf"/>
</dbReference>
<dbReference type="EMBL" id="JADBEM010000001">
    <property type="protein sequence ID" value="MBE1611729.1"/>
    <property type="molecule type" value="Genomic_DNA"/>
</dbReference>
<evidence type="ECO:0000256" key="4">
    <source>
        <dbReference type="ARBA" id="ARBA00022525"/>
    </source>
</evidence>
<comment type="caution">
    <text evidence="15">The sequence shown here is derived from an EMBL/GenBank/DDBJ whole genome shotgun (WGS) entry which is preliminary data.</text>
</comment>
<dbReference type="PANTHER" id="PTHR33478">
    <property type="entry name" value="EXTRACELLULAR METALLOPROTEINASE MEP"/>
    <property type="match status" value="1"/>
</dbReference>
<dbReference type="GO" id="GO:0005615">
    <property type="term" value="C:extracellular space"/>
    <property type="evidence" value="ECO:0007669"/>
    <property type="project" value="InterPro"/>
</dbReference>
<dbReference type="InterPro" id="IPR011096">
    <property type="entry name" value="FTP_domain"/>
</dbReference>
<comment type="cofactor">
    <cofactor evidence="1">
        <name>Zn(2+)</name>
        <dbReference type="ChEBI" id="CHEBI:29105"/>
    </cofactor>
</comment>
<name>A0A927N441_9ACTN</name>
<organism evidence="15 16">
    <name type="scientific">Actinopolymorpha pittospori</name>
    <dbReference type="NCBI Taxonomy" id="648752"/>
    <lineage>
        <taxon>Bacteria</taxon>
        <taxon>Bacillati</taxon>
        <taxon>Actinomycetota</taxon>
        <taxon>Actinomycetes</taxon>
        <taxon>Propionibacteriales</taxon>
        <taxon>Actinopolymorphaceae</taxon>
        <taxon>Actinopolymorpha</taxon>
    </lineage>
</organism>
<dbReference type="SUPFAM" id="SSF49785">
    <property type="entry name" value="Galactose-binding domain-like"/>
    <property type="match status" value="1"/>
</dbReference>
<keyword evidence="10" id="KW-0482">Metalloprotease</keyword>
<dbReference type="RefSeq" id="WP_192754896.1">
    <property type="nucleotide sequence ID" value="NZ_BAABJL010000176.1"/>
</dbReference>
<dbReference type="AlphaFoldDB" id="A0A927N441"/>
<keyword evidence="9" id="KW-0862">Zinc</keyword>
<dbReference type="InterPro" id="IPR013784">
    <property type="entry name" value="Carb-bd-like_fold"/>
</dbReference>
<dbReference type="InterPro" id="IPR006311">
    <property type="entry name" value="TAT_signal"/>
</dbReference>
<dbReference type="Gene3D" id="2.60.40.1120">
    <property type="entry name" value="Carboxypeptidase-like, regulatory domain"/>
    <property type="match status" value="1"/>
</dbReference>
<proteinExistence type="inferred from homology"/>
<dbReference type="Pfam" id="PF02128">
    <property type="entry name" value="Peptidase_M36"/>
    <property type="match status" value="1"/>
</dbReference>
<dbReference type="PANTHER" id="PTHR33478:SF1">
    <property type="entry name" value="EXTRACELLULAR METALLOPROTEINASE MEP"/>
    <property type="match status" value="1"/>
</dbReference>
<evidence type="ECO:0000256" key="3">
    <source>
        <dbReference type="ARBA" id="ARBA00006006"/>
    </source>
</evidence>
<evidence type="ECO:0000256" key="10">
    <source>
        <dbReference type="ARBA" id="ARBA00023049"/>
    </source>
</evidence>
<evidence type="ECO:0000256" key="13">
    <source>
        <dbReference type="SAM" id="SignalP"/>
    </source>
</evidence>
<dbReference type="GO" id="GO:0030246">
    <property type="term" value="F:carbohydrate binding"/>
    <property type="evidence" value="ECO:0007669"/>
    <property type="project" value="InterPro"/>
</dbReference>
<dbReference type="GO" id="GO:0006508">
    <property type="term" value="P:proteolysis"/>
    <property type="evidence" value="ECO:0007669"/>
    <property type="project" value="UniProtKB-KW"/>
</dbReference>
<dbReference type="GO" id="GO:0008270">
    <property type="term" value="F:zinc ion binding"/>
    <property type="evidence" value="ECO:0007669"/>
    <property type="project" value="InterPro"/>
</dbReference>
<dbReference type="Gene3D" id="2.60.120.260">
    <property type="entry name" value="Galactose-binding domain-like"/>
    <property type="match status" value="1"/>
</dbReference>
<dbReference type="InterPro" id="IPR000421">
    <property type="entry name" value="FA58C"/>
</dbReference>
<evidence type="ECO:0000313" key="16">
    <source>
        <dbReference type="Proteomes" id="UP000638648"/>
    </source>
</evidence>
<keyword evidence="8" id="KW-0378">Hydrolase</keyword>
<feature type="chain" id="PRO_5037870773" description="F5/8 type C domain-containing protein" evidence="13">
    <location>
        <begin position="38"/>
        <end position="973"/>
    </location>
</feature>
<sequence length="973" mass="101478">MRSASSRRPARGRRRVLLAAGAAGALLTAGMVPTASALASAPDAGPARSPAATTGRDTGPGDKPAFYDARTEPAVKATLERRAATFAAGPGVRDLRRSLGTEGIVDIDGLTGTPRQVARTDGFLTGPSRAAAKTIALSYVRAHAAAFRLSGADIDRLQLRQDYVDVEGTHHLSFVQSVGGVTVFGNGVKAHVARDGRLISLDGAPVAGLPSALTGLDKPTLTAERARRAAIEDVFGTPKAATAGPGKGASKVTEFSDGAQAKLVVFTTTAGPRLAWQTITSPGRTQMYLHVVDAASGRVMYRRDLVQHDRAQVVDNYPGAPRGGTFRTVDLPARWLPANSSRLAGNVAHVYTDANDNDTAQPAEEVAPSGKRSFTFPLQTFALGGDCAAAFPCTWDPAAPNSWQVNRRQDGVQLFYFIGTYHDHLAAKPIGFTRAAGNFEAVDDDAVQGENLDGANTAQGLPDPLHIDNANFATPPDGMQPRMQMYLWRLPGDPSDPFLAASGANDAGIVYHEYTHGLSNRLVVDADGVSTLGNVQAGSMGEAWSDWYAMDFLVDDGLVKDTSAPGEVRVGQYVGHGTDLIRSQPLDCPVGSTSPKCPGTPETGPGGYTYGDFGVIGGGPEVHADGEIWASTLWDLRAKLGSKLSESLVTRAMELSPANPSFLDMRNSILQADLVVNKGKAHASIWKVFAGRGMGYFAGSLDGDDSAPVEDFSLPPRPGTPTGTLTGMVTDTDTGAPVAGATVAFGGHNSFAGDYAAVTAADGSYSIPGIFAGTYPKVFAQGAGYDRVTHTVSVGSNGASADWEIRRDWAALAGGSQVTDANGVDFTDFGCGPAGMFDQSQGNGWSTDALPGTPASSIDPRFVVVRLPRAVDIADLAINPTATCGDGLSASAGDYRVETSADGTTWTTAAEGHFGLAHRNRMNVVPLSAGTADVRFVRYTMLGTQLAESGGTCPGNFSGCEFVDSVELAVYGK</sequence>
<keyword evidence="5" id="KW-0645">Protease</keyword>
<dbReference type="GO" id="GO:0004222">
    <property type="term" value="F:metalloendopeptidase activity"/>
    <property type="evidence" value="ECO:0007669"/>
    <property type="project" value="InterPro"/>
</dbReference>
<protein>
    <recommendedName>
        <fullName evidence="14">F5/8 type C domain-containing protein</fullName>
    </recommendedName>
</protein>
<keyword evidence="11" id="KW-0865">Zymogen</keyword>
<dbReference type="SUPFAM" id="SSF49452">
    <property type="entry name" value="Starch-binding domain-like"/>
    <property type="match status" value="1"/>
</dbReference>
<evidence type="ECO:0000256" key="8">
    <source>
        <dbReference type="ARBA" id="ARBA00022801"/>
    </source>
</evidence>
<keyword evidence="7 13" id="KW-0732">Signal</keyword>
<keyword evidence="6" id="KW-0479">Metal-binding</keyword>
<evidence type="ECO:0000259" key="14">
    <source>
        <dbReference type="PROSITE" id="PS50022"/>
    </source>
</evidence>
<evidence type="ECO:0000256" key="6">
    <source>
        <dbReference type="ARBA" id="ARBA00022723"/>
    </source>
</evidence>
<keyword evidence="16" id="KW-1185">Reference proteome</keyword>
<comment type="subcellular location">
    <subcellularLocation>
        <location evidence="2">Secreted</location>
    </subcellularLocation>
</comment>
<dbReference type="SUPFAM" id="SSF55486">
    <property type="entry name" value="Metalloproteases ('zincins'), catalytic domain"/>
    <property type="match status" value="1"/>
</dbReference>
<dbReference type="Pfam" id="PF07504">
    <property type="entry name" value="FTP"/>
    <property type="match status" value="1"/>
</dbReference>
<gene>
    <name evidence="15" type="ORF">HEB94_008577</name>
</gene>
<dbReference type="Pfam" id="PF13620">
    <property type="entry name" value="CarboxypepD_reg"/>
    <property type="match status" value="1"/>
</dbReference>
<feature type="domain" description="F5/8 type C" evidence="14">
    <location>
        <begin position="800"/>
        <end position="908"/>
    </location>
</feature>
<evidence type="ECO:0000256" key="5">
    <source>
        <dbReference type="ARBA" id="ARBA00022670"/>
    </source>
</evidence>
<reference evidence="15" key="1">
    <citation type="submission" date="2020-10" db="EMBL/GenBank/DDBJ databases">
        <title>Sequencing the genomes of 1000 actinobacteria strains.</title>
        <authorList>
            <person name="Klenk H.-P."/>
        </authorList>
    </citation>
    <scope>NUCLEOTIDE SEQUENCE</scope>
    <source>
        <strain evidence="15">DSM 45354</strain>
    </source>
</reference>
<dbReference type="InterPro" id="IPR050371">
    <property type="entry name" value="Fungal_virulence_M36"/>
</dbReference>
<comment type="similarity">
    <text evidence="3">Belongs to the peptidase M36 family.</text>
</comment>
<evidence type="ECO:0000256" key="12">
    <source>
        <dbReference type="SAM" id="MobiDB-lite"/>
    </source>
</evidence>
<evidence type="ECO:0000256" key="11">
    <source>
        <dbReference type="ARBA" id="ARBA00023145"/>
    </source>
</evidence>
<dbReference type="Gene3D" id="3.10.170.10">
    <property type="match status" value="1"/>
</dbReference>
<dbReference type="PROSITE" id="PS50022">
    <property type="entry name" value="FA58C_3"/>
    <property type="match status" value="1"/>
</dbReference>